<dbReference type="RefSeq" id="WP_114846913.1">
    <property type="nucleotide sequence ID" value="NZ_JBHSPE010000012.1"/>
</dbReference>
<dbReference type="SMART" id="SM00388">
    <property type="entry name" value="HisKA"/>
    <property type="match status" value="1"/>
</dbReference>
<evidence type="ECO:0000256" key="6">
    <source>
        <dbReference type="ARBA" id="ARBA00022692"/>
    </source>
</evidence>
<keyword evidence="8 10" id="KW-1133">Transmembrane helix</keyword>
<dbReference type="PROSITE" id="PS50885">
    <property type="entry name" value="HAMP"/>
    <property type="match status" value="1"/>
</dbReference>
<evidence type="ECO:0000256" key="7">
    <source>
        <dbReference type="ARBA" id="ARBA00022777"/>
    </source>
</evidence>
<dbReference type="InterPro" id="IPR036097">
    <property type="entry name" value="HisK_dim/P_sf"/>
</dbReference>
<keyword evidence="4" id="KW-0597">Phosphoprotein</keyword>
<feature type="transmembrane region" description="Helical" evidence="10">
    <location>
        <begin position="151"/>
        <end position="174"/>
    </location>
</feature>
<dbReference type="InterPro" id="IPR050428">
    <property type="entry name" value="TCS_sensor_his_kinase"/>
</dbReference>
<keyword evidence="6 10" id="KW-0812">Transmembrane</keyword>
<dbReference type="InterPro" id="IPR005467">
    <property type="entry name" value="His_kinase_dom"/>
</dbReference>
<comment type="catalytic activity">
    <reaction evidence="1">
        <text>ATP + protein L-histidine = ADP + protein N-phospho-L-histidine.</text>
        <dbReference type="EC" id="2.7.13.3"/>
    </reaction>
</comment>
<dbReference type="GO" id="GO:0005886">
    <property type="term" value="C:plasma membrane"/>
    <property type="evidence" value="ECO:0007669"/>
    <property type="project" value="TreeGrafter"/>
</dbReference>
<reference evidence="13 14" key="1">
    <citation type="submission" date="2018-07" db="EMBL/GenBank/DDBJ databases">
        <title>Dyella tabacisoli L4-6T, whole genome shotgun sequence.</title>
        <authorList>
            <person name="Zhou X.-K."/>
            <person name="Li W.-J."/>
            <person name="Duan Y.-Q."/>
        </authorList>
    </citation>
    <scope>NUCLEOTIDE SEQUENCE [LARGE SCALE GENOMIC DNA]</scope>
    <source>
        <strain evidence="13 14">L4-6</strain>
    </source>
</reference>
<dbReference type="InterPro" id="IPR036890">
    <property type="entry name" value="HATPase_C_sf"/>
</dbReference>
<dbReference type="OrthoDB" id="9809766at2"/>
<feature type="domain" description="HAMP" evidence="12">
    <location>
        <begin position="176"/>
        <end position="229"/>
    </location>
</feature>
<dbReference type="Gene3D" id="3.30.565.10">
    <property type="entry name" value="Histidine kinase-like ATPase, C-terminal domain"/>
    <property type="match status" value="1"/>
</dbReference>
<dbReference type="SUPFAM" id="SSF55874">
    <property type="entry name" value="ATPase domain of HSP90 chaperone/DNA topoisomerase II/histidine kinase"/>
    <property type="match status" value="1"/>
</dbReference>
<dbReference type="SMART" id="SM00387">
    <property type="entry name" value="HATPase_c"/>
    <property type="match status" value="1"/>
</dbReference>
<evidence type="ECO:0000313" key="13">
    <source>
        <dbReference type="EMBL" id="RDD80343.1"/>
    </source>
</evidence>
<dbReference type="Proteomes" id="UP000253782">
    <property type="component" value="Unassembled WGS sequence"/>
</dbReference>
<dbReference type="SUPFAM" id="SSF47384">
    <property type="entry name" value="Homodimeric domain of signal transducing histidine kinase"/>
    <property type="match status" value="1"/>
</dbReference>
<keyword evidence="10" id="KW-0472">Membrane</keyword>
<dbReference type="PANTHER" id="PTHR45436:SF8">
    <property type="entry name" value="HISTIDINE KINASE"/>
    <property type="match status" value="1"/>
</dbReference>
<dbReference type="PANTHER" id="PTHR45436">
    <property type="entry name" value="SENSOR HISTIDINE KINASE YKOH"/>
    <property type="match status" value="1"/>
</dbReference>
<dbReference type="CDD" id="cd06225">
    <property type="entry name" value="HAMP"/>
    <property type="match status" value="1"/>
</dbReference>
<evidence type="ECO:0000256" key="9">
    <source>
        <dbReference type="ARBA" id="ARBA00023012"/>
    </source>
</evidence>
<evidence type="ECO:0000256" key="10">
    <source>
        <dbReference type="SAM" id="Phobius"/>
    </source>
</evidence>
<name>A0A369UJ20_9GAMM</name>
<accession>A0A369UJ20</accession>
<dbReference type="EMBL" id="QQAH01000018">
    <property type="protein sequence ID" value="RDD80343.1"/>
    <property type="molecule type" value="Genomic_DNA"/>
</dbReference>
<evidence type="ECO:0000259" key="12">
    <source>
        <dbReference type="PROSITE" id="PS50885"/>
    </source>
</evidence>
<dbReference type="AlphaFoldDB" id="A0A369UJ20"/>
<dbReference type="Pfam" id="PF00512">
    <property type="entry name" value="HisKA"/>
    <property type="match status" value="1"/>
</dbReference>
<keyword evidence="14" id="KW-1185">Reference proteome</keyword>
<dbReference type="EC" id="2.7.13.3" evidence="3"/>
<dbReference type="InterPro" id="IPR003661">
    <property type="entry name" value="HisK_dim/P_dom"/>
</dbReference>
<keyword evidence="5" id="KW-0808">Transferase</keyword>
<feature type="transmembrane region" description="Helical" evidence="10">
    <location>
        <begin position="12"/>
        <end position="35"/>
    </location>
</feature>
<comment type="subcellular location">
    <subcellularLocation>
        <location evidence="2">Membrane</location>
    </subcellularLocation>
</comment>
<organism evidence="13 14">
    <name type="scientific">Dyella tabacisoli</name>
    <dbReference type="NCBI Taxonomy" id="2282381"/>
    <lineage>
        <taxon>Bacteria</taxon>
        <taxon>Pseudomonadati</taxon>
        <taxon>Pseudomonadota</taxon>
        <taxon>Gammaproteobacteria</taxon>
        <taxon>Lysobacterales</taxon>
        <taxon>Rhodanobacteraceae</taxon>
        <taxon>Dyella</taxon>
    </lineage>
</organism>
<keyword evidence="9" id="KW-0902">Two-component regulatory system</keyword>
<dbReference type="SMART" id="SM00304">
    <property type="entry name" value="HAMP"/>
    <property type="match status" value="1"/>
</dbReference>
<evidence type="ECO:0000256" key="3">
    <source>
        <dbReference type="ARBA" id="ARBA00012438"/>
    </source>
</evidence>
<comment type="caution">
    <text evidence="13">The sequence shown here is derived from an EMBL/GenBank/DDBJ whole genome shotgun (WGS) entry which is preliminary data.</text>
</comment>
<dbReference type="InterPro" id="IPR003594">
    <property type="entry name" value="HATPase_dom"/>
</dbReference>
<dbReference type="SUPFAM" id="SSF158472">
    <property type="entry name" value="HAMP domain-like"/>
    <property type="match status" value="1"/>
</dbReference>
<evidence type="ECO:0000256" key="8">
    <source>
        <dbReference type="ARBA" id="ARBA00022989"/>
    </source>
</evidence>
<evidence type="ECO:0000256" key="5">
    <source>
        <dbReference type="ARBA" id="ARBA00022679"/>
    </source>
</evidence>
<protein>
    <recommendedName>
        <fullName evidence="3">histidine kinase</fullName>
        <ecNumber evidence="3">2.7.13.3</ecNumber>
    </recommendedName>
</protein>
<sequence length="450" mass="49225">MRLTELPRTTSFRLALMFLALFGTCSLLLFAFVYWQTVGYMRRDQDEFLQRQLTFYSTLSPADRVQRLREHPRNDPGTRRPSGEFAANGQWLVGNLSVLPAELRQAHQPVDFVLPSAGAPVPFRGYATQLPDGHWLAVSQNVHEPREFEALLLRAMLSAGLLTLLFGLAGAVALGASSMRRIDAITLAIRRIVNGALTERLPVQGGSDDLNRLTREVNGMLDDLERLVHEVKGVCDGIAHDLRTPLTRVLGGLERAQRRASTVEEFRDAAARATEEIAALLKTFNALLRISELEAGARRAGFSDVALAQVLADVVDLYQPLAEEKNLTLQLSGTASPTDITLWGDASLLFDACANLIDNAIKFVPAGGHIEVRLDAEHRAISVTDNGPGIPASERKAVLNRFHRNEPSRSTPGNGLGLSLVAVIAHLHDMKIDITDAAPGCRVSLSWSAR</sequence>
<feature type="domain" description="Histidine kinase" evidence="11">
    <location>
        <begin position="237"/>
        <end position="450"/>
    </location>
</feature>
<dbReference type="GO" id="GO:0000155">
    <property type="term" value="F:phosphorelay sensor kinase activity"/>
    <property type="evidence" value="ECO:0007669"/>
    <property type="project" value="InterPro"/>
</dbReference>
<dbReference type="Pfam" id="PF02518">
    <property type="entry name" value="HATPase_c"/>
    <property type="match status" value="1"/>
</dbReference>
<dbReference type="Gene3D" id="6.10.340.10">
    <property type="match status" value="1"/>
</dbReference>
<dbReference type="PROSITE" id="PS50109">
    <property type="entry name" value="HIS_KIN"/>
    <property type="match status" value="1"/>
</dbReference>
<evidence type="ECO:0000313" key="14">
    <source>
        <dbReference type="Proteomes" id="UP000253782"/>
    </source>
</evidence>
<dbReference type="CDD" id="cd00082">
    <property type="entry name" value="HisKA"/>
    <property type="match status" value="1"/>
</dbReference>
<keyword evidence="7" id="KW-0418">Kinase</keyword>
<dbReference type="Gene3D" id="1.10.287.130">
    <property type="match status" value="1"/>
</dbReference>
<dbReference type="InterPro" id="IPR003660">
    <property type="entry name" value="HAMP_dom"/>
</dbReference>
<gene>
    <name evidence="13" type="ORF">DVJ77_18015</name>
</gene>
<evidence type="ECO:0000256" key="2">
    <source>
        <dbReference type="ARBA" id="ARBA00004370"/>
    </source>
</evidence>
<proteinExistence type="predicted"/>
<evidence type="ECO:0000256" key="1">
    <source>
        <dbReference type="ARBA" id="ARBA00000085"/>
    </source>
</evidence>
<evidence type="ECO:0000256" key="4">
    <source>
        <dbReference type="ARBA" id="ARBA00022553"/>
    </source>
</evidence>
<evidence type="ECO:0000259" key="11">
    <source>
        <dbReference type="PROSITE" id="PS50109"/>
    </source>
</evidence>
<dbReference type="Pfam" id="PF00672">
    <property type="entry name" value="HAMP"/>
    <property type="match status" value="1"/>
</dbReference>